<dbReference type="FunFam" id="2.60.120.290:FF:000005">
    <property type="entry name" value="Procollagen C-endopeptidase enhancer 1"/>
    <property type="match status" value="1"/>
</dbReference>
<gene>
    <name evidence="4" type="ORF">PoB_006869100</name>
</gene>
<dbReference type="AlphaFoldDB" id="A0AAV4DDL0"/>
<dbReference type="SMART" id="SM00192">
    <property type="entry name" value="LDLa"/>
    <property type="match status" value="1"/>
</dbReference>
<dbReference type="Gene3D" id="2.60.120.290">
    <property type="entry name" value="Spermadhesin, CUB domain"/>
    <property type="match status" value="5"/>
</dbReference>
<evidence type="ECO:0000313" key="4">
    <source>
        <dbReference type="EMBL" id="GFO42186.1"/>
    </source>
</evidence>
<reference evidence="4 5" key="1">
    <citation type="journal article" date="2021" name="Elife">
        <title>Chloroplast acquisition without the gene transfer in kleptoplastic sea slugs, Plakobranchus ocellatus.</title>
        <authorList>
            <person name="Maeda T."/>
            <person name="Takahashi S."/>
            <person name="Yoshida T."/>
            <person name="Shimamura S."/>
            <person name="Takaki Y."/>
            <person name="Nagai Y."/>
            <person name="Toyoda A."/>
            <person name="Suzuki Y."/>
            <person name="Arimoto A."/>
            <person name="Ishii H."/>
            <person name="Satoh N."/>
            <person name="Nishiyama T."/>
            <person name="Hasebe M."/>
            <person name="Maruyama T."/>
            <person name="Minagawa J."/>
            <person name="Obokata J."/>
            <person name="Shigenobu S."/>
        </authorList>
    </citation>
    <scope>NUCLEOTIDE SEQUENCE [LARGE SCALE GENOMIC DNA]</scope>
</reference>
<dbReference type="InterPro" id="IPR053207">
    <property type="entry name" value="Non-NMDA_GluR_Accessory"/>
</dbReference>
<feature type="domain" description="CUB" evidence="3">
    <location>
        <begin position="647"/>
        <end position="774"/>
    </location>
</feature>
<dbReference type="Pfam" id="PF00431">
    <property type="entry name" value="CUB"/>
    <property type="match status" value="5"/>
</dbReference>
<accession>A0AAV4DDL0</accession>
<evidence type="ECO:0000313" key="5">
    <source>
        <dbReference type="Proteomes" id="UP000735302"/>
    </source>
</evidence>
<feature type="domain" description="CUB" evidence="3">
    <location>
        <begin position="224"/>
        <end position="357"/>
    </location>
</feature>
<feature type="domain" description="CUB" evidence="3">
    <location>
        <begin position="380"/>
        <end position="502"/>
    </location>
</feature>
<dbReference type="Proteomes" id="UP000735302">
    <property type="component" value="Unassembled WGS sequence"/>
</dbReference>
<name>A0AAV4DDL0_9GAST</name>
<dbReference type="SMART" id="SM00042">
    <property type="entry name" value="CUB"/>
    <property type="match status" value="5"/>
</dbReference>
<dbReference type="PANTHER" id="PTHR47537:SF6">
    <property type="entry name" value="CUB DOMAIN-CONTAINING PROTEIN"/>
    <property type="match status" value="1"/>
</dbReference>
<feature type="domain" description="CUB" evidence="3">
    <location>
        <begin position="517"/>
        <end position="638"/>
    </location>
</feature>
<sequence>MEMIWLLCIASPQQGDLRLSRPPSGQGAGGAAQAHDRRVFGDLRASSLSTVPPSPLSIGILLSPFYVEGFDFCYSWQCAHCDQTEISRQLQGKKSGIFQSPGFPSQYPNGVSCTFKFVGMANERVKITFDTFKLQGRSPSCGKDYVHIYSQLEDESEDLLEAKMIGPFCGTQEDNLPKLVVSTGHVLVIWFFADNEKSNKGFNGTWEFISGEIYNMGTEAPSSCGYTIHSAKSSKGFIFSPTYPGMYPDNLFCHYNLIGRKGQRIKLVLEDFWLFYGGEYCPFDYLRIYDGHSTTKPVIATLCGTFNSSTVLYSTTEELRLDFVTGEGRLEVDALPMQANADYSFVRKGFNISYEFSDTFVKLDSDFVREGAQHIRGTECDLRIMSQEESNGTIVSPNYPGLCREGVVCRYYLDGLMDDEHLEKVKVKIYQFEIKGNMPYCLLGFLGEHEDGRLSDGSVKYKFCGSIIPPVLTSQGPRLVITLNTTGAALGGGKFLGRYTFIPDFDIDGEPIEEGKCQFSYRSNKKATGYINSPRHPGEYPINMKCEYIFIPLDDEVIAVTVTSFILSSEKSPPCRSGDSLSFMEDISWPVTHNFTHTQTYCGQMSPGPYVSNRPLKVLFRSDSKDNFVGFKAHYKFVKKRKMANLCRPVTVPGSGSGGTIISPNYPNKYPPLTMCEWVIQASSRSNRILVQIADINIEGKYGREGKRPDCSASALRLYSDSTAIRPVAELCGKAKDSDRDVSFESRYDTFKIAFVASPTSLGDKGFKISWTEIHDTSYSACEGFQCLTNKFCISADLKCNEEPNCGKGDDSDETAESHVWAPIDLGCIPGCVFCSLLLCHSKPTASASKGLGAVR</sequence>
<dbReference type="InterPro" id="IPR002172">
    <property type="entry name" value="LDrepeatLR_classA_rpt"/>
</dbReference>
<evidence type="ECO:0000256" key="1">
    <source>
        <dbReference type="ARBA" id="ARBA00023157"/>
    </source>
</evidence>
<evidence type="ECO:0000256" key="2">
    <source>
        <dbReference type="PROSITE-ProRule" id="PRU00059"/>
    </source>
</evidence>
<dbReference type="PROSITE" id="PS01180">
    <property type="entry name" value="CUB"/>
    <property type="match status" value="5"/>
</dbReference>
<keyword evidence="1" id="KW-1015">Disulfide bond</keyword>
<organism evidence="4 5">
    <name type="scientific">Plakobranchus ocellatus</name>
    <dbReference type="NCBI Taxonomy" id="259542"/>
    <lineage>
        <taxon>Eukaryota</taxon>
        <taxon>Metazoa</taxon>
        <taxon>Spiralia</taxon>
        <taxon>Lophotrochozoa</taxon>
        <taxon>Mollusca</taxon>
        <taxon>Gastropoda</taxon>
        <taxon>Heterobranchia</taxon>
        <taxon>Euthyneura</taxon>
        <taxon>Panpulmonata</taxon>
        <taxon>Sacoglossa</taxon>
        <taxon>Placobranchoidea</taxon>
        <taxon>Plakobranchidae</taxon>
        <taxon>Plakobranchus</taxon>
    </lineage>
</organism>
<feature type="non-terminal residue" evidence="4">
    <location>
        <position position="856"/>
    </location>
</feature>
<dbReference type="SUPFAM" id="SSF49854">
    <property type="entry name" value="Spermadhesin, CUB domain"/>
    <property type="match status" value="5"/>
</dbReference>
<dbReference type="EMBL" id="BLXT01007756">
    <property type="protein sequence ID" value="GFO42186.1"/>
    <property type="molecule type" value="Genomic_DNA"/>
</dbReference>
<dbReference type="GO" id="GO:0005886">
    <property type="term" value="C:plasma membrane"/>
    <property type="evidence" value="ECO:0007669"/>
    <property type="project" value="TreeGrafter"/>
</dbReference>
<proteinExistence type="predicted"/>
<keyword evidence="5" id="KW-1185">Reference proteome</keyword>
<comment type="caution">
    <text evidence="2">Lacks conserved residue(s) required for the propagation of feature annotation.</text>
</comment>
<comment type="caution">
    <text evidence="4">The sequence shown here is derived from an EMBL/GenBank/DDBJ whole genome shotgun (WGS) entry which is preliminary data.</text>
</comment>
<protein>
    <submittedName>
        <fullName evidence="4">Cubilin</fullName>
    </submittedName>
</protein>
<dbReference type="CDD" id="cd00041">
    <property type="entry name" value="CUB"/>
    <property type="match status" value="5"/>
</dbReference>
<evidence type="ECO:0000259" key="3">
    <source>
        <dbReference type="PROSITE" id="PS01180"/>
    </source>
</evidence>
<dbReference type="InterPro" id="IPR035914">
    <property type="entry name" value="Sperma_CUB_dom_sf"/>
</dbReference>
<dbReference type="InterPro" id="IPR000859">
    <property type="entry name" value="CUB_dom"/>
</dbReference>
<feature type="domain" description="CUB" evidence="3">
    <location>
        <begin position="81"/>
        <end position="209"/>
    </location>
</feature>
<dbReference type="PANTHER" id="PTHR47537">
    <property type="entry name" value="CUBILIN"/>
    <property type="match status" value="1"/>
</dbReference>